<evidence type="ECO:0000256" key="1">
    <source>
        <dbReference type="SAM" id="Phobius"/>
    </source>
</evidence>
<evidence type="ECO:0008006" key="4">
    <source>
        <dbReference type="Google" id="ProtNLM"/>
    </source>
</evidence>
<keyword evidence="1" id="KW-1133">Transmembrane helix</keyword>
<name>A0A0G4MTG0_VERLO</name>
<gene>
    <name evidence="2" type="ORF">BN1723_015215</name>
</gene>
<dbReference type="AlphaFoldDB" id="A0A0G4MTG0"/>
<dbReference type="EMBL" id="CVQI01030335">
    <property type="protein sequence ID" value="CRK37591.1"/>
    <property type="molecule type" value="Genomic_DNA"/>
</dbReference>
<dbReference type="Proteomes" id="UP000045706">
    <property type="component" value="Unassembled WGS sequence"/>
</dbReference>
<protein>
    <recommendedName>
        <fullName evidence="4">Transmembrane protein</fullName>
    </recommendedName>
</protein>
<accession>A0A0G4MTG0</accession>
<feature type="transmembrane region" description="Helical" evidence="1">
    <location>
        <begin position="50"/>
        <end position="77"/>
    </location>
</feature>
<reference evidence="3" key="1">
    <citation type="submission" date="2015-05" db="EMBL/GenBank/DDBJ databases">
        <authorList>
            <person name="Fogelqvist Johan"/>
        </authorList>
    </citation>
    <scope>NUCLEOTIDE SEQUENCE [LARGE SCALE GENOMIC DNA]</scope>
</reference>
<evidence type="ECO:0000313" key="2">
    <source>
        <dbReference type="EMBL" id="CRK37591.1"/>
    </source>
</evidence>
<organism evidence="2 3">
    <name type="scientific">Verticillium longisporum</name>
    <name type="common">Verticillium dahliae var. longisporum</name>
    <dbReference type="NCBI Taxonomy" id="100787"/>
    <lineage>
        <taxon>Eukaryota</taxon>
        <taxon>Fungi</taxon>
        <taxon>Dikarya</taxon>
        <taxon>Ascomycota</taxon>
        <taxon>Pezizomycotina</taxon>
        <taxon>Sordariomycetes</taxon>
        <taxon>Hypocreomycetidae</taxon>
        <taxon>Glomerellales</taxon>
        <taxon>Plectosphaerellaceae</taxon>
        <taxon>Verticillium</taxon>
    </lineage>
</organism>
<proteinExistence type="predicted"/>
<evidence type="ECO:0000313" key="3">
    <source>
        <dbReference type="Proteomes" id="UP000045706"/>
    </source>
</evidence>
<keyword evidence="1" id="KW-0472">Membrane</keyword>
<keyword evidence="1" id="KW-0812">Transmembrane</keyword>
<sequence>MKLTDRSSWGTSMSRFSLKRPPLALTVRPMRLSSFFCRDLAWRSLFWSSFALPAFMLFWMLCWIWAFCLFCASCILVR</sequence>